<name>A0A7Y9QYZ1_9BURK</name>
<dbReference type="Gene3D" id="3.20.20.70">
    <property type="entry name" value="Aldolase class I"/>
    <property type="match status" value="1"/>
</dbReference>
<keyword evidence="7" id="KW-1185">Reference proteome</keyword>
<proteinExistence type="inferred from homology"/>
<evidence type="ECO:0000256" key="3">
    <source>
        <dbReference type="ARBA" id="ARBA00023102"/>
    </source>
</evidence>
<evidence type="ECO:0000313" key="7">
    <source>
        <dbReference type="Proteomes" id="UP000518288"/>
    </source>
</evidence>
<evidence type="ECO:0000313" key="6">
    <source>
        <dbReference type="EMBL" id="NYG34101.1"/>
    </source>
</evidence>
<keyword evidence="6" id="KW-0413">Isomerase</keyword>
<dbReference type="AlphaFoldDB" id="A0A7Y9QYZ1"/>
<evidence type="ECO:0000256" key="5">
    <source>
        <dbReference type="RuleBase" id="RU003657"/>
    </source>
</evidence>
<dbReference type="PANTHER" id="PTHR43090:SF2">
    <property type="entry name" value="1-(5-PHOSPHORIBOSYL)-5-[(5-PHOSPHORIBOSYLAMINO)METHYLIDENEAMINO] IMIDAZOLE-4-CARBOXAMIDE ISOMERASE"/>
    <property type="match status" value="1"/>
</dbReference>
<dbReference type="GO" id="GO:0003949">
    <property type="term" value="F:1-(5-phosphoribosyl)-5-[(5-phosphoribosylamino)methylideneamino]imidazole-4-carboxamide isomerase activity"/>
    <property type="evidence" value="ECO:0007669"/>
    <property type="project" value="UniProtKB-EC"/>
</dbReference>
<dbReference type="RefSeq" id="WP_179634790.1">
    <property type="nucleotide sequence ID" value="NZ_JACCFH010000001.1"/>
</dbReference>
<keyword evidence="3 5" id="KW-0368">Histidine biosynthesis</keyword>
<dbReference type="EMBL" id="JACCFH010000001">
    <property type="protein sequence ID" value="NYG34101.1"/>
    <property type="molecule type" value="Genomic_DNA"/>
</dbReference>
<dbReference type="GO" id="GO:0000162">
    <property type="term" value="P:L-tryptophan biosynthetic process"/>
    <property type="evidence" value="ECO:0007669"/>
    <property type="project" value="TreeGrafter"/>
</dbReference>
<dbReference type="InterPro" id="IPR044524">
    <property type="entry name" value="Isoase_HisA-like"/>
</dbReference>
<dbReference type="InterPro" id="IPR013785">
    <property type="entry name" value="Aldolase_TIM"/>
</dbReference>
<comment type="pathway">
    <text evidence="4">Amino-acid biosynthesis.</text>
</comment>
<comment type="similarity">
    <text evidence="1 5">Belongs to the HisA/HisF family.</text>
</comment>
<accession>A0A7Y9QYZ1</accession>
<organism evidence="6 7">
    <name type="scientific">Sphaerotilus montanus</name>
    <dbReference type="NCBI Taxonomy" id="522889"/>
    <lineage>
        <taxon>Bacteria</taxon>
        <taxon>Pseudomonadati</taxon>
        <taxon>Pseudomonadota</taxon>
        <taxon>Betaproteobacteria</taxon>
        <taxon>Burkholderiales</taxon>
        <taxon>Sphaerotilaceae</taxon>
        <taxon>Sphaerotilus</taxon>
    </lineage>
</organism>
<reference evidence="6 7" key="1">
    <citation type="submission" date="2020-07" db="EMBL/GenBank/DDBJ databases">
        <title>Genomic Encyclopedia of Archaeal and Bacterial Type Strains, Phase II (KMG-II): from individual species to whole genera.</title>
        <authorList>
            <person name="Goeker M."/>
        </authorList>
    </citation>
    <scope>NUCLEOTIDE SEQUENCE [LARGE SCALE GENOMIC DNA]</scope>
    <source>
        <strain evidence="6 7">DSM 21226</strain>
    </source>
</reference>
<dbReference type="Proteomes" id="UP000518288">
    <property type="component" value="Unassembled WGS sequence"/>
</dbReference>
<evidence type="ECO:0000256" key="4">
    <source>
        <dbReference type="ARBA" id="ARBA00029440"/>
    </source>
</evidence>
<dbReference type="GO" id="GO:0000105">
    <property type="term" value="P:L-histidine biosynthetic process"/>
    <property type="evidence" value="ECO:0007669"/>
    <property type="project" value="UniProtKB-KW"/>
</dbReference>
<dbReference type="SUPFAM" id="SSF51366">
    <property type="entry name" value="Ribulose-phoshate binding barrel"/>
    <property type="match status" value="1"/>
</dbReference>
<dbReference type="InterPro" id="IPR006062">
    <property type="entry name" value="His_biosynth"/>
</dbReference>
<dbReference type="InterPro" id="IPR011060">
    <property type="entry name" value="RibuloseP-bd_barrel"/>
</dbReference>
<protein>
    <submittedName>
        <fullName evidence="6">Phosphoribosylformimino-5-aminoimidazole carboxamide ribotide isomerase</fullName>
        <ecNumber evidence="6">5.3.1.16</ecNumber>
    </submittedName>
</protein>
<comment type="caution">
    <text evidence="6">The sequence shown here is derived from an EMBL/GenBank/DDBJ whole genome shotgun (WGS) entry which is preliminary data.</text>
</comment>
<evidence type="ECO:0000256" key="1">
    <source>
        <dbReference type="ARBA" id="ARBA00009667"/>
    </source>
</evidence>
<dbReference type="PANTHER" id="PTHR43090">
    <property type="entry name" value="1-(5-PHOSPHORIBOSYL)-5-[(5-PHOSPHORIBOSYLAMINO)METHYLIDENEAMINO] IMIDAZOLE-4-CARBOXAMIDE ISOMERASE"/>
    <property type="match status" value="1"/>
</dbReference>
<dbReference type="CDD" id="cd04723">
    <property type="entry name" value="HisA_HisF"/>
    <property type="match status" value="1"/>
</dbReference>
<keyword evidence="2 5" id="KW-0028">Amino-acid biosynthesis</keyword>
<gene>
    <name evidence="6" type="ORF">BDD16_003087</name>
</gene>
<sequence length="248" mass="25964">MEWIPVLDVMQGRVVRAVRGDRRSYQPVVSVLCAGSDPVTVAQALCRHAAASVLYIADLDALQGGAVQTDVLRALGAALPGVRFWLDAGFADVVAVRALLAQVGPEVAARIDPVYASESLRDTQALTERIDAADRPGLRAILSLDRRDGQRLDPAGCWEQPARWPARVIVMTLERVGAHTGPDLDTLAEVQRRAPAARLIGAGGVRGVDDLQAAAQAGAVAWLVASALHDGRLPPVRAQGGGGCGPGA</sequence>
<dbReference type="Pfam" id="PF00977">
    <property type="entry name" value="His_biosynth"/>
    <property type="match status" value="1"/>
</dbReference>
<dbReference type="EC" id="5.3.1.16" evidence="6"/>
<dbReference type="GO" id="GO:0005737">
    <property type="term" value="C:cytoplasm"/>
    <property type="evidence" value="ECO:0007669"/>
    <property type="project" value="TreeGrafter"/>
</dbReference>
<evidence type="ECO:0000256" key="2">
    <source>
        <dbReference type="ARBA" id="ARBA00022605"/>
    </source>
</evidence>